<dbReference type="Proteomes" id="UP000807353">
    <property type="component" value="Unassembled WGS sequence"/>
</dbReference>
<dbReference type="AlphaFoldDB" id="A0A9P6CIE6"/>
<sequence>MSAHHLILSNPFTDSSSEDDPAAISSTPTSVLRAQLHHLMPRHTFFRARIHIHQIANIPLVSGEFGVKWKFKNVHTPSGTKQGGILGMVKSKSAKGKGKEENDDDDEGDSNSQGSGDQQPSQLLSAEWKPPSTPSSTVFSSTVSSRTAVSSGASTYTASSRSSSSSAPFSQVSSTAFSASTASSGLSSSSTGNTTPSNSPGSGTSARGQTPFLPLKDHGVTWDHTLDVLLRMDVERDTLDLLSSPLTLTVVQAGATERSLKPKGTSNGNASGTSRLGVVYLDLAQYAGKGEVGRRYLLRNSRTNATLKLTVSVTHASGPSEFHAPPLPKGEISNGISEILEENEVYRTRPRGLNLYGPYEDQEELEIDLLGAKAKGKAKEGSHTEAKHKHSRTISSPTPIFDPERLPHAYGPKTTETLIEALFNPVAVGERRRESPFTVFVDPGSPPLSPTRPLINGTASPALGMAGMKLRSPTTPPAAGPGAGASKGTRPTPTRSGSGIGAGLGIMGLGMGMGIGMGVGVGVTGGRGSMDSRRPSQDGAGRSSMDRRSPINDMRRPSTATNAADRRQPSQGAASVWSTGTDMSGVSADISVESGSSSGHGKSTLGHERNVSFDSMGSPRKKGMKGWFKRKMGSRPGTPTAGLAY</sequence>
<feature type="compositionally biased region" description="Basic and acidic residues" evidence="1">
    <location>
        <begin position="544"/>
        <end position="556"/>
    </location>
</feature>
<name>A0A9P6CIE6_9AGAR</name>
<feature type="region of interest" description="Disordered" evidence="1">
    <location>
        <begin position="80"/>
        <end position="144"/>
    </location>
</feature>
<keyword evidence="2" id="KW-0472">Membrane</keyword>
<evidence type="ECO:0000256" key="2">
    <source>
        <dbReference type="SAM" id="Phobius"/>
    </source>
</evidence>
<dbReference type="PANTHER" id="PTHR21456:SF1">
    <property type="entry name" value="C2 NT-TYPE DOMAIN-CONTAINING PROTEIN"/>
    <property type="match status" value="1"/>
</dbReference>
<feature type="compositionally biased region" description="Polar residues" evidence="1">
    <location>
        <begin position="569"/>
        <end position="584"/>
    </location>
</feature>
<feature type="compositionally biased region" description="Low complexity" evidence="1">
    <location>
        <begin position="181"/>
        <end position="206"/>
    </location>
</feature>
<accession>A0A9P6CIE6</accession>
<feature type="transmembrane region" description="Helical" evidence="2">
    <location>
        <begin position="500"/>
        <end position="524"/>
    </location>
</feature>
<dbReference type="PANTHER" id="PTHR21456">
    <property type="entry name" value="FAMILY WITH SEQUENCE SIMILARITY 102"/>
    <property type="match status" value="1"/>
</dbReference>
<evidence type="ECO:0000259" key="3">
    <source>
        <dbReference type="PROSITE" id="PS51840"/>
    </source>
</evidence>
<feature type="compositionally biased region" description="Low complexity" evidence="1">
    <location>
        <begin position="134"/>
        <end position="144"/>
    </location>
</feature>
<dbReference type="OrthoDB" id="3365224at2759"/>
<dbReference type="PROSITE" id="PS51840">
    <property type="entry name" value="C2_NT"/>
    <property type="match status" value="1"/>
</dbReference>
<keyword evidence="5" id="KW-1185">Reference proteome</keyword>
<proteinExistence type="predicted"/>
<dbReference type="InterPro" id="IPR019448">
    <property type="entry name" value="NT-C2"/>
</dbReference>
<comment type="caution">
    <text evidence="4">The sequence shown here is derived from an EMBL/GenBank/DDBJ whole genome shotgun (WGS) entry which is preliminary data.</text>
</comment>
<feature type="region of interest" description="Disordered" evidence="1">
    <location>
        <begin position="181"/>
        <end position="212"/>
    </location>
</feature>
<keyword evidence="2" id="KW-0812">Transmembrane</keyword>
<feature type="compositionally biased region" description="Low complexity" evidence="1">
    <location>
        <begin position="110"/>
        <end position="119"/>
    </location>
</feature>
<evidence type="ECO:0000256" key="1">
    <source>
        <dbReference type="SAM" id="MobiDB-lite"/>
    </source>
</evidence>
<reference evidence="4" key="1">
    <citation type="submission" date="2020-11" db="EMBL/GenBank/DDBJ databases">
        <authorList>
            <consortium name="DOE Joint Genome Institute"/>
            <person name="Ahrendt S."/>
            <person name="Riley R."/>
            <person name="Andreopoulos W."/>
            <person name="Labutti K."/>
            <person name="Pangilinan J."/>
            <person name="Ruiz-Duenas F.J."/>
            <person name="Barrasa J.M."/>
            <person name="Sanchez-Garcia M."/>
            <person name="Camarero S."/>
            <person name="Miyauchi S."/>
            <person name="Serrano A."/>
            <person name="Linde D."/>
            <person name="Babiker R."/>
            <person name="Drula E."/>
            <person name="Ayuso-Fernandez I."/>
            <person name="Pacheco R."/>
            <person name="Padilla G."/>
            <person name="Ferreira P."/>
            <person name="Barriuso J."/>
            <person name="Kellner H."/>
            <person name="Castanera R."/>
            <person name="Alfaro M."/>
            <person name="Ramirez L."/>
            <person name="Pisabarro A.G."/>
            <person name="Kuo A."/>
            <person name="Tritt A."/>
            <person name="Lipzen A."/>
            <person name="He G."/>
            <person name="Yan M."/>
            <person name="Ng V."/>
            <person name="Cullen D."/>
            <person name="Martin F."/>
            <person name="Rosso M.-N."/>
            <person name="Henrissat B."/>
            <person name="Hibbett D."/>
            <person name="Martinez A.T."/>
            <person name="Grigoriev I.V."/>
        </authorList>
    </citation>
    <scope>NUCLEOTIDE SEQUENCE</scope>
    <source>
        <strain evidence="4">CBS 247.69</strain>
    </source>
</reference>
<keyword evidence="2" id="KW-1133">Transmembrane helix</keyword>
<feature type="region of interest" description="Disordered" evidence="1">
    <location>
        <begin position="376"/>
        <end position="405"/>
    </location>
</feature>
<protein>
    <recommendedName>
        <fullName evidence="3">C2 NT-type domain-containing protein</fullName>
    </recommendedName>
</protein>
<dbReference type="InterPro" id="IPR039931">
    <property type="entry name" value="EEIG1/2-like"/>
</dbReference>
<dbReference type="Pfam" id="PF10358">
    <property type="entry name" value="NT-C2"/>
    <property type="match status" value="1"/>
</dbReference>
<feature type="region of interest" description="Disordered" evidence="1">
    <location>
        <begin position="1"/>
        <end position="26"/>
    </location>
</feature>
<gene>
    <name evidence="4" type="ORF">BDZ94DRAFT_1370507</name>
</gene>
<evidence type="ECO:0000313" key="4">
    <source>
        <dbReference type="EMBL" id="KAF9461768.1"/>
    </source>
</evidence>
<organism evidence="4 5">
    <name type="scientific">Collybia nuda</name>
    <dbReference type="NCBI Taxonomy" id="64659"/>
    <lineage>
        <taxon>Eukaryota</taxon>
        <taxon>Fungi</taxon>
        <taxon>Dikarya</taxon>
        <taxon>Basidiomycota</taxon>
        <taxon>Agaricomycotina</taxon>
        <taxon>Agaricomycetes</taxon>
        <taxon>Agaricomycetidae</taxon>
        <taxon>Agaricales</taxon>
        <taxon>Tricholomatineae</taxon>
        <taxon>Clitocybaceae</taxon>
        <taxon>Collybia</taxon>
    </lineage>
</organism>
<feature type="compositionally biased region" description="Basic residues" evidence="1">
    <location>
        <begin position="619"/>
        <end position="633"/>
    </location>
</feature>
<feature type="domain" description="C2 NT-type" evidence="3">
    <location>
        <begin position="36"/>
        <end position="315"/>
    </location>
</feature>
<feature type="region of interest" description="Disordered" evidence="1">
    <location>
        <begin position="465"/>
        <end position="500"/>
    </location>
</feature>
<evidence type="ECO:0000313" key="5">
    <source>
        <dbReference type="Proteomes" id="UP000807353"/>
    </source>
</evidence>
<dbReference type="EMBL" id="MU150279">
    <property type="protein sequence ID" value="KAF9461768.1"/>
    <property type="molecule type" value="Genomic_DNA"/>
</dbReference>
<feature type="region of interest" description="Disordered" evidence="1">
    <location>
        <begin position="524"/>
        <end position="645"/>
    </location>
</feature>